<evidence type="ECO:0000313" key="3">
    <source>
        <dbReference type="Proteomes" id="UP000294933"/>
    </source>
</evidence>
<feature type="domain" description="F-box" evidence="1">
    <location>
        <begin position="20"/>
        <end position="81"/>
    </location>
</feature>
<sequence>MSNSSNILQGGDVDGYSPIHKLPPELLGKIFHHCASHQKCWPGVIRLPNPSVREAPLKLGRICRSWRQLVLSDPSLWSRLWLGGDMGRPRNDLVTLDEWLARSQLTPLWLAINYVAVSDDDDVEYVNRIMAKVISHSERWKYLDLNLPSPCKGPILTQLSKRSPNLEFLHIRITGEEPVKIDLSSQTSLIDLSLRAPVQFASNHSAMRNIRTIRMVFPSLNDYFLCLDLCSSVEEVHYTFYNNIDFRPSISEPIRILPSITTVALIANTNFGEYEESLDFGFFLERLQLPRLRELEIDSSLPTEEIESWLYVSDLLKRSNAHLETFRARFLLHGSDFCDCLRQSPHLKILLVGSDYIAERMLQTLTAQLNSEKPFVCPQLQRIELDLYSPSAYEIVAELVVQRWHSEVNDAQLSFSSRIRSVALSAYNKYTDEPFINYPGISQCIKDGLVVTSLDD</sequence>
<proteinExistence type="predicted"/>
<protein>
    <recommendedName>
        <fullName evidence="1">F-box domain-containing protein</fullName>
    </recommendedName>
</protein>
<dbReference type="SUPFAM" id="SSF52047">
    <property type="entry name" value="RNI-like"/>
    <property type="match status" value="1"/>
</dbReference>
<organism evidence="2 3">
    <name type="scientific">Rickenella mellea</name>
    <dbReference type="NCBI Taxonomy" id="50990"/>
    <lineage>
        <taxon>Eukaryota</taxon>
        <taxon>Fungi</taxon>
        <taxon>Dikarya</taxon>
        <taxon>Basidiomycota</taxon>
        <taxon>Agaricomycotina</taxon>
        <taxon>Agaricomycetes</taxon>
        <taxon>Hymenochaetales</taxon>
        <taxon>Rickenellaceae</taxon>
        <taxon>Rickenella</taxon>
    </lineage>
</organism>
<keyword evidence="3" id="KW-1185">Reference proteome</keyword>
<dbReference type="AlphaFoldDB" id="A0A4Y7PXD5"/>
<reference evidence="2 3" key="1">
    <citation type="submission" date="2018-06" db="EMBL/GenBank/DDBJ databases">
        <title>A transcriptomic atlas of mushroom development highlights an independent origin of complex multicellularity.</title>
        <authorList>
            <consortium name="DOE Joint Genome Institute"/>
            <person name="Krizsan K."/>
            <person name="Almasi E."/>
            <person name="Merenyi Z."/>
            <person name="Sahu N."/>
            <person name="Viragh M."/>
            <person name="Koszo T."/>
            <person name="Mondo S."/>
            <person name="Kiss B."/>
            <person name="Balint B."/>
            <person name="Kues U."/>
            <person name="Barry K."/>
            <person name="Hegedus J.C."/>
            <person name="Henrissat B."/>
            <person name="Johnson J."/>
            <person name="Lipzen A."/>
            <person name="Ohm R."/>
            <person name="Nagy I."/>
            <person name="Pangilinan J."/>
            <person name="Yan J."/>
            <person name="Xiong Y."/>
            <person name="Grigoriev I.V."/>
            <person name="Hibbett D.S."/>
            <person name="Nagy L.G."/>
        </authorList>
    </citation>
    <scope>NUCLEOTIDE SEQUENCE [LARGE SCALE GENOMIC DNA]</scope>
    <source>
        <strain evidence="2 3">SZMC22713</strain>
    </source>
</reference>
<dbReference type="STRING" id="50990.A0A4Y7PXD5"/>
<dbReference type="Pfam" id="PF12937">
    <property type="entry name" value="F-box-like"/>
    <property type="match status" value="1"/>
</dbReference>
<dbReference type="Proteomes" id="UP000294933">
    <property type="component" value="Unassembled WGS sequence"/>
</dbReference>
<dbReference type="OrthoDB" id="2269034at2759"/>
<name>A0A4Y7PXD5_9AGAM</name>
<accession>A0A4Y7PXD5</accession>
<gene>
    <name evidence="2" type="ORF">BD410DRAFT_391139</name>
</gene>
<dbReference type="VEuPathDB" id="FungiDB:BD410DRAFT_391139"/>
<dbReference type="EMBL" id="ML170191">
    <property type="protein sequence ID" value="TDL20077.1"/>
    <property type="molecule type" value="Genomic_DNA"/>
</dbReference>
<evidence type="ECO:0000313" key="2">
    <source>
        <dbReference type="EMBL" id="TDL20077.1"/>
    </source>
</evidence>
<dbReference type="InterPro" id="IPR001810">
    <property type="entry name" value="F-box_dom"/>
</dbReference>
<evidence type="ECO:0000259" key="1">
    <source>
        <dbReference type="Pfam" id="PF12937"/>
    </source>
</evidence>
<dbReference type="Gene3D" id="1.20.1280.50">
    <property type="match status" value="1"/>
</dbReference>